<dbReference type="GO" id="GO:0006606">
    <property type="term" value="P:protein import into nucleus"/>
    <property type="evidence" value="ECO:0007669"/>
    <property type="project" value="EnsemblFungi"/>
</dbReference>
<evidence type="ECO:0000256" key="2">
    <source>
        <dbReference type="SAM" id="MobiDB-lite"/>
    </source>
</evidence>
<evidence type="ECO:0000313" key="5">
    <source>
        <dbReference type="Proteomes" id="UP000006790"/>
    </source>
</evidence>
<dbReference type="InterPro" id="IPR016024">
    <property type="entry name" value="ARM-type_fold"/>
</dbReference>
<dbReference type="Pfam" id="PF25567">
    <property type="entry name" value="TPR_SYO1"/>
    <property type="match status" value="1"/>
</dbReference>
<keyword evidence="5" id="KW-1185">Reference proteome</keyword>
<dbReference type="HOGENOM" id="CLU_446315_0_0_1"/>
<dbReference type="Gene3D" id="1.25.10.10">
    <property type="entry name" value="Leucine-rich Repeat Variant"/>
    <property type="match status" value="1"/>
</dbReference>
<feature type="domain" description="SYO1-like TPR repeats" evidence="3">
    <location>
        <begin position="441"/>
        <end position="611"/>
    </location>
</feature>
<dbReference type="GeneID" id="11468845"/>
<dbReference type="EMBL" id="CP002499">
    <property type="protein sequence ID" value="AET38764.1"/>
    <property type="molecule type" value="Genomic_DNA"/>
</dbReference>
<dbReference type="InParanoid" id="G8JRJ5"/>
<name>G8JRJ5_ERECY</name>
<organism evidence="4 5">
    <name type="scientific">Eremothecium cymbalariae (strain CBS 270.75 / DBVPG 7215 / KCTC 17166 / NRRL Y-17582)</name>
    <name type="common">Yeast</name>
    <dbReference type="NCBI Taxonomy" id="931890"/>
    <lineage>
        <taxon>Eukaryota</taxon>
        <taxon>Fungi</taxon>
        <taxon>Dikarya</taxon>
        <taxon>Ascomycota</taxon>
        <taxon>Saccharomycotina</taxon>
        <taxon>Saccharomycetes</taxon>
        <taxon>Saccharomycetales</taxon>
        <taxon>Saccharomycetaceae</taxon>
        <taxon>Eremothecium</taxon>
    </lineage>
</organism>
<dbReference type="CDD" id="cd13394">
    <property type="entry name" value="Syo1_like"/>
    <property type="match status" value="1"/>
</dbReference>
<dbReference type="KEGG" id="erc:Ecym_3271"/>
<dbReference type="GO" id="GO:0051082">
    <property type="term" value="F:unfolded protein binding"/>
    <property type="evidence" value="ECO:0007669"/>
    <property type="project" value="EnsemblFungi"/>
</dbReference>
<dbReference type="AlphaFoldDB" id="G8JRJ5"/>
<dbReference type="InterPro" id="IPR052616">
    <property type="entry name" value="SYO1-like"/>
</dbReference>
<dbReference type="SUPFAM" id="SSF48371">
    <property type="entry name" value="ARM repeat"/>
    <property type="match status" value="1"/>
</dbReference>
<feature type="region of interest" description="Disordered" evidence="2">
    <location>
        <begin position="1"/>
        <end position="27"/>
    </location>
</feature>
<dbReference type="RefSeq" id="XP_003645581.1">
    <property type="nucleotide sequence ID" value="XM_003645533.1"/>
</dbReference>
<comment type="similarity">
    <text evidence="1">Belongs to the nuclear import and ribosome assembly adapter family.</text>
</comment>
<feature type="compositionally biased region" description="Basic residues" evidence="2">
    <location>
        <begin position="1"/>
        <end position="12"/>
    </location>
</feature>
<dbReference type="STRING" id="931890.G8JRJ5"/>
<dbReference type="FunCoup" id="G8JRJ5">
    <property type="interactions" value="243"/>
</dbReference>
<dbReference type="Proteomes" id="UP000006790">
    <property type="component" value="Chromosome 3"/>
</dbReference>
<dbReference type="GO" id="GO:0042273">
    <property type="term" value="P:ribosomal large subunit biogenesis"/>
    <property type="evidence" value="ECO:0007669"/>
    <property type="project" value="EnsemblFungi"/>
</dbReference>
<proteinExistence type="inferred from homology"/>
<dbReference type="InterPro" id="IPR011989">
    <property type="entry name" value="ARM-like"/>
</dbReference>
<dbReference type="OMA" id="ADMDMVT"/>
<dbReference type="PANTHER" id="PTHR13347">
    <property type="entry name" value="HEAT REPEAT-CONTAINING PROTEIN 3"/>
    <property type="match status" value="1"/>
</dbReference>
<sequence>MGKSKKRLRSSRSRSNPLGRNVEKEEQVRRKKIQPLLEKLQSVVANDRSMALGSISVLCEDPYMRELFLKEKLIQLVMNRLITDENTEIMVESFGLLRNLCLEGYDVATHLWRLDIWTGINAGFDKLLKSLDSMGENSKATKESKRLLFDFGDNLLSLVVALANGSDNIFNTVTSGVKLARLLQILSEVLRYGVSVQEVTTSATLKITTQLFNTVLDLLYTFSAESAAFIETIKEHNILAEFVNALPSLVIVNANELTKVLVQGILLQFLDMDISYVQASAVIQNTCSAIEHINLEEMKANLNLFTQDEEMTKLSNTEEISKQIRDYTKRRSDAMMKLQSLELSLDVITAVIELVAAKFEEGDKNVSENLVTIFTTSLPVVFQALFKDFGSRVLIAWNNLLWLFITVGINLFELPNKPWHNLWASMNELENDDLGNRLGKLSCMWALLKSVQLQNNSSQYLQLLQCNNVGFAQSIIDQFNLVENLDYEEQLDLKQRCLSVLSALAMFPHQVDVNKLVGQFFIQLLSKKDLPPRLLIDVLNHFIDIYSDAEFDYDRPVFVELNYLESLRQQVMPNLKTAFKFIDKNKDPQLKNESREAFTTLDSFIHYKVKERS</sequence>
<gene>
    <name evidence="4" type="ordered locus">Ecym_3271</name>
</gene>
<reference evidence="5" key="1">
    <citation type="journal article" date="2012" name="G3 (Bethesda)">
        <title>Pichia sorbitophila, an interspecies yeast hybrid reveals early steps of genome resolution following polyploidization.</title>
        <authorList>
            <person name="Leh Louis V."/>
            <person name="Despons L."/>
            <person name="Friedrich A."/>
            <person name="Martin T."/>
            <person name="Durrens P."/>
            <person name="Casaregola S."/>
            <person name="Neuveglise C."/>
            <person name="Fairhead C."/>
            <person name="Marck C."/>
            <person name="Cruz J.A."/>
            <person name="Straub M.L."/>
            <person name="Kugler V."/>
            <person name="Sacerdot C."/>
            <person name="Uzunov Z."/>
            <person name="Thierry A."/>
            <person name="Weiss S."/>
            <person name="Bleykasten C."/>
            <person name="De Montigny J."/>
            <person name="Jacques N."/>
            <person name="Jung P."/>
            <person name="Lemaire M."/>
            <person name="Mallet S."/>
            <person name="Morel G."/>
            <person name="Richard G.F."/>
            <person name="Sarkar A."/>
            <person name="Savel G."/>
            <person name="Schacherer J."/>
            <person name="Seret M.L."/>
            <person name="Talla E."/>
            <person name="Samson G."/>
            <person name="Jubin C."/>
            <person name="Poulain J."/>
            <person name="Vacherie B."/>
            <person name="Barbe V."/>
            <person name="Pelletier E."/>
            <person name="Sherman D.J."/>
            <person name="Westhof E."/>
            <person name="Weissenbach J."/>
            <person name="Baret P.V."/>
            <person name="Wincker P."/>
            <person name="Gaillardin C."/>
            <person name="Dujon B."/>
            <person name="Souciet J.L."/>
        </authorList>
    </citation>
    <scope>NUCLEOTIDE SEQUENCE [LARGE SCALE GENOMIC DNA]</scope>
    <source>
        <strain evidence="5">CBS 270.75 / DBVPG 7215 / KCTC 17166 / NRRL Y-17582</strain>
    </source>
</reference>
<dbReference type="InterPro" id="IPR057990">
    <property type="entry name" value="TPR_SYO1"/>
</dbReference>
<dbReference type="OrthoDB" id="288703at2759"/>
<dbReference type="PANTHER" id="PTHR13347:SF1">
    <property type="entry name" value="HEAT REPEAT-CONTAINING PROTEIN 3"/>
    <property type="match status" value="1"/>
</dbReference>
<dbReference type="eggNOG" id="ENOG502RYAI">
    <property type="taxonomic scope" value="Eukaryota"/>
</dbReference>
<protein>
    <recommendedName>
        <fullName evidence="3">SYO1-like TPR repeats domain-containing protein</fullName>
    </recommendedName>
</protein>
<evidence type="ECO:0000259" key="3">
    <source>
        <dbReference type="Pfam" id="PF25567"/>
    </source>
</evidence>
<accession>G8JRJ5</accession>
<evidence type="ECO:0000256" key="1">
    <source>
        <dbReference type="ARBA" id="ARBA00049983"/>
    </source>
</evidence>
<evidence type="ECO:0000313" key="4">
    <source>
        <dbReference type="EMBL" id="AET38764.1"/>
    </source>
</evidence>